<proteinExistence type="predicted"/>
<comment type="caution">
    <text evidence="2">The sequence shown here is derived from an EMBL/GenBank/DDBJ whole genome shotgun (WGS) entry which is preliminary data.</text>
</comment>
<dbReference type="Pfam" id="PF07727">
    <property type="entry name" value="RVT_2"/>
    <property type="match status" value="1"/>
</dbReference>
<evidence type="ECO:0000313" key="3">
    <source>
        <dbReference type="Proteomes" id="UP000634136"/>
    </source>
</evidence>
<gene>
    <name evidence="2" type="ORF">G2W53_011729</name>
</gene>
<dbReference type="OrthoDB" id="1740642at2759"/>
<keyword evidence="2" id="KW-0808">Transferase</keyword>
<name>A0A834X1W1_9FABA</name>
<keyword evidence="3" id="KW-1185">Reference proteome</keyword>
<protein>
    <submittedName>
        <fullName evidence="2">Putative RNA-directed DNA polymerase</fullName>
    </submittedName>
</protein>
<evidence type="ECO:0000313" key="2">
    <source>
        <dbReference type="EMBL" id="KAF7836870.1"/>
    </source>
</evidence>
<organism evidence="2 3">
    <name type="scientific">Senna tora</name>
    <dbReference type="NCBI Taxonomy" id="362788"/>
    <lineage>
        <taxon>Eukaryota</taxon>
        <taxon>Viridiplantae</taxon>
        <taxon>Streptophyta</taxon>
        <taxon>Embryophyta</taxon>
        <taxon>Tracheophyta</taxon>
        <taxon>Spermatophyta</taxon>
        <taxon>Magnoliopsida</taxon>
        <taxon>eudicotyledons</taxon>
        <taxon>Gunneridae</taxon>
        <taxon>Pentapetalae</taxon>
        <taxon>rosids</taxon>
        <taxon>fabids</taxon>
        <taxon>Fabales</taxon>
        <taxon>Fabaceae</taxon>
        <taxon>Caesalpinioideae</taxon>
        <taxon>Cassia clade</taxon>
        <taxon>Senna</taxon>
    </lineage>
</organism>
<dbReference type="EMBL" id="JAAIUW010000004">
    <property type="protein sequence ID" value="KAF7836870.1"/>
    <property type="molecule type" value="Genomic_DNA"/>
</dbReference>
<feature type="domain" description="Reverse transcriptase Ty1/copia-type" evidence="1">
    <location>
        <begin position="118"/>
        <end position="193"/>
    </location>
</feature>
<sequence>MSGSAASSSSASSPSSDAKTYSLFSSSVQTASVKLDRSNYMLWEATVRPLIIGNRLFSHVDGVSTAPPVHLTVDGQQGSSNQGNFPPSALNAGPQNINDAAWSRAGIFKPKIPYVGLVDAGVDSGSDSKSLAEFTKRLNSVFALKDLGPLYYFLGIEIHRDQSGFYLNQSKYAQDVLKRFNMANCASVTTPMVTGRKFTAQDGDKMSDPSLFRRAIGSL</sequence>
<reference evidence="2" key="1">
    <citation type="submission" date="2020-09" db="EMBL/GenBank/DDBJ databases">
        <title>Genome-Enabled Discovery of Anthraquinone Biosynthesis in Senna tora.</title>
        <authorList>
            <person name="Kang S.-H."/>
            <person name="Pandey R.P."/>
            <person name="Lee C.-M."/>
            <person name="Sim J.-S."/>
            <person name="Jeong J.-T."/>
            <person name="Choi B.-S."/>
            <person name="Jung M."/>
            <person name="Ginzburg D."/>
            <person name="Zhao K."/>
            <person name="Won S.Y."/>
            <person name="Oh T.-J."/>
            <person name="Yu Y."/>
            <person name="Kim N.-H."/>
            <person name="Lee O.R."/>
            <person name="Lee T.-H."/>
            <person name="Bashyal P."/>
            <person name="Kim T.-S."/>
            <person name="Lee W.-H."/>
            <person name="Kawkins C."/>
            <person name="Kim C.-K."/>
            <person name="Kim J.S."/>
            <person name="Ahn B.O."/>
            <person name="Rhee S.Y."/>
            <person name="Sohng J.K."/>
        </authorList>
    </citation>
    <scope>NUCLEOTIDE SEQUENCE</scope>
    <source>
        <tissue evidence="2">Leaf</tissue>
    </source>
</reference>
<keyword evidence="2" id="KW-0695">RNA-directed DNA polymerase</keyword>
<dbReference type="Proteomes" id="UP000634136">
    <property type="component" value="Unassembled WGS sequence"/>
</dbReference>
<dbReference type="AlphaFoldDB" id="A0A834X1W1"/>
<accession>A0A834X1W1</accession>
<keyword evidence="2" id="KW-0548">Nucleotidyltransferase</keyword>
<evidence type="ECO:0000259" key="1">
    <source>
        <dbReference type="Pfam" id="PF07727"/>
    </source>
</evidence>
<dbReference type="InterPro" id="IPR013103">
    <property type="entry name" value="RVT_2"/>
</dbReference>
<dbReference type="GO" id="GO:0003964">
    <property type="term" value="F:RNA-directed DNA polymerase activity"/>
    <property type="evidence" value="ECO:0007669"/>
    <property type="project" value="UniProtKB-KW"/>
</dbReference>